<feature type="transmembrane region" description="Helical" evidence="5">
    <location>
        <begin position="219"/>
        <end position="241"/>
    </location>
</feature>
<keyword evidence="3 5" id="KW-1133">Transmembrane helix</keyword>
<dbReference type="EMBL" id="LCOY01000029">
    <property type="protein sequence ID" value="KKU87387.1"/>
    <property type="molecule type" value="Genomic_DNA"/>
</dbReference>
<feature type="transmembrane region" description="Helical" evidence="5">
    <location>
        <begin position="48"/>
        <end position="65"/>
    </location>
</feature>
<dbReference type="AlphaFoldDB" id="A0A0G1TZY0"/>
<protein>
    <recommendedName>
        <fullName evidence="6">Ferric oxidoreductase domain-containing protein</fullName>
    </recommendedName>
</protein>
<feature type="transmembrane region" description="Helical" evidence="5">
    <location>
        <begin position="161"/>
        <end position="179"/>
    </location>
</feature>
<gene>
    <name evidence="7" type="ORF">UY16_C0029G0026</name>
</gene>
<comment type="subcellular location">
    <subcellularLocation>
        <location evidence="1">Membrane</location>
        <topology evidence="1">Multi-pass membrane protein</topology>
    </subcellularLocation>
</comment>
<evidence type="ECO:0000256" key="1">
    <source>
        <dbReference type="ARBA" id="ARBA00004141"/>
    </source>
</evidence>
<keyword evidence="4 5" id="KW-0472">Membrane</keyword>
<feature type="transmembrane region" description="Helical" evidence="5">
    <location>
        <begin position="116"/>
        <end position="140"/>
    </location>
</feature>
<keyword evidence="2 5" id="KW-0812">Transmembrane</keyword>
<evidence type="ECO:0000259" key="6">
    <source>
        <dbReference type="Pfam" id="PF01794"/>
    </source>
</evidence>
<dbReference type="Pfam" id="PF01794">
    <property type="entry name" value="Ferric_reduct"/>
    <property type="match status" value="1"/>
</dbReference>
<comment type="caution">
    <text evidence="7">The sequence shown here is derived from an EMBL/GenBank/DDBJ whole genome shotgun (WGS) entry which is preliminary data.</text>
</comment>
<evidence type="ECO:0000313" key="7">
    <source>
        <dbReference type="EMBL" id="KKU87387.1"/>
    </source>
</evidence>
<name>A0A0G1TZY0_9BACT</name>
<proteinExistence type="predicted"/>
<evidence type="ECO:0000313" key="8">
    <source>
        <dbReference type="Proteomes" id="UP000034739"/>
    </source>
</evidence>
<sequence>MSREQFRQYGVAVLVALPIFAVLSYYLFLRRGYYDLYIANKAFGSTSLILIGIVLLIGPLSRLYQSFDNWVSYRKELGIVGFTLALVHTIISLFLLPDKFAFASFFTYTSLNRGLVPFLFGITSIIMLFVLIVLSFDAVIRRMDKAVWWRWQYWGVRVSALLLYLHVVVMKYPGWISWYTKGGSSDLAIPYLPPGSIFAGSFGLFVLLVRLIELPGAKIARAATALLFIVLLLFWFGSYFWGIRQLLFPAVPGF</sequence>
<feature type="transmembrane region" description="Helical" evidence="5">
    <location>
        <begin position="9"/>
        <end position="28"/>
    </location>
</feature>
<evidence type="ECO:0000256" key="4">
    <source>
        <dbReference type="ARBA" id="ARBA00023136"/>
    </source>
</evidence>
<dbReference type="GO" id="GO:0016020">
    <property type="term" value="C:membrane"/>
    <property type="evidence" value="ECO:0007669"/>
    <property type="project" value="UniProtKB-SubCell"/>
</dbReference>
<organism evidence="7 8">
    <name type="scientific">Candidatus Gottesmanbacteria bacterium GW2011_GWA2_47_9</name>
    <dbReference type="NCBI Taxonomy" id="1618445"/>
    <lineage>
        <taxon>Bacteria</taxon>
        <taxon>Candidatus Gottesmaniibacteriota</taxon>
    </lineage>
</organism>
<dbReference type="Proteomes" id="UP000034739">
    <property type="component" value="Unassembled WGS sequence"/>
</dbReference>
<evidence type="ECO:0000256" key="5">
    <source>
        <dbReference type="SAM" id="Phobius"/>
    </source>
</evidence>
<feature type="transmembrane region" description="Helical" evidence="5">
    <location>
        <begin position="191"/>
        <end position="212"/>
    </location>
</feature>
<reference evidence="7 8" key="1">
    <citation type="journal article" date="2015" name="Nature">
        <title>rRNA introns, odd ribosomes, and small enigmatic genomes across a large radiation of phyla.</title>
        <authorList>
            <person name="Brown C.T."/>
            <person name="Hug L.A."/>
            <person name="Thomas B.C."/>
            <person name="Sharon I."/>
            <person name="Castelle C.J."/>
            <person name="Singh A."/>
            <person name="Wilkins M.J."/>
            <person name="Williams K.H."/>
            <person name="Banfield J.F."/>
        </authorList>
    </citation>
    <scope>NUCLEOTIDE SEQUENCE [LARGE SCALE GENOMIC DNA]</scope>
</reference>
<evidence type="ECO:0000256" key="3">
    <source>
        <dbReference type="ARBA" id="ARBA00022989"/>
    </source>
</evidence>
<evidence type="ECO:0000256" key="2">
    <source>
        <dbReference type="ARBA" id="ARBA00022692"/>
    </source>
</evidence>
<feature type="transmembrane region" description="Helical" evidence="5">
    <location>
        <begin position="77"/>
        <end position="96"/>
    </location>
</feature>
<dbReference type="InterPro" id="IPR013130">
    <property type="entry name" value="Fe3_Rdtase_TM_dom"/>
</dbReference>
<feature type="domain" description="Ferric oxidoreductase" evidence="6">
    <location>
        <begin position="44"/>
        <end position="159"/>
    </location>
</feature>
<accession>A0A0G1TZY0</accession>